<accession>A0A840ALK7</accession>
<dbReference type="Gene3D" id="3.40.50.720">
    <property type="entry name" value="NAD(P)-binding Rossmann-like Domain"/>
    <property type="match status" value="1"/>
</dbReference>
<dbReference type="InterPro" id="IPR020904">
    <property type="entry name" value="Sc_DH/Rdtase_CS"/>
</dbReference>
<dbReference type="PRINTS" id="PR00081">
    <property type="entry name" value="GDHRDH"/>
</dbReference>
<evidence type="ECO:0000313" key="3">
    <source>
        <dbReference type="EMBL" id="MBB3930143.1"/>
    </source>
</evidence>
<dbReference type="InterPro" id="IPR002347">
    <property type="entry name" value="SDR_fam"/>
</dbReference>
<keyword evidence="4" id="KW-1185">Reference proteome</keyword>
<dbReference type="EMBL" id="JACIDS010000002">
    <property type="protein sequence ID" value="MBB3930143.1"/>
    <property type="molecule type" value="Genomic_DNA"/>
</dbReference>
<dbReference type="AlphaFoldDB" id="A0A840ALK7"/>
<dbReference type="GO" id="GO:0047936">
    <property type="term" value="F:glucose 1-dehydrogenase [NAD(P)+] activity"/>
    <property type="evidence" value="ECO:0007669"/>
    <property type="project" value="UniProtKB-EC"/>
</dbReference>
<evidence type="ECO:0000256" key="2">
    <source>
        <dbReference type="ARBA" id="ARBA00023002"/>
    </source>
</evidence>
<dbReference type="Proteomes" id="UP000553963">
    <property type="component" value="Unassembled WGS sequence"/>
</dbReference>
<dbReference type="EC" id="1.1.1.47" evidence="3"/>
<comment type="similarity">
    <text evidence="1">Belongs to the short-chain dehydrogenases/reductases (SDR) family.</text>
</comment>
<dbReference type="PANTHER" id="PTHR43639:SF1">
    <property type="entry name" value="SHORT-CHAIN DEHYDROGENASE_REDUCTASE FAMILY PROTEIN"/>
    <property type="match status" value="1"/>
</dbReference>
<dbReference type="NCBIfam" id="NF005559">
    <property type="entry name" value="PRK07231.1"/>
    <property type="match status" value="1"/>
</dbReference>
<dbReference type="RefSeq" id="WP_183397831.1">
    <property type="nucleotide sequence ID" value="NZ_JACIDS010000002.1"/>
</dbReference>
<evidence type="ECO:0000313" key="4">
    <source>
        <dbReference type="Proteomes" id="UP000553963"/>
    </source>
</evidence>
<dbReference type="Pfam" id="PF13561">
    <property type="entry name" value="adh_short_C2"/>
    <property type="match status" value="1"/>
</dbReference>
<keyword evidence="2 3" id="KW-0560">Oxidoreductase</keyword>
<dbReference type="PANTHER" id="PTHR43639">
    <property type="entry name" value="OXIDOREDUCTASE, SHORT-CHAIN DEHYDROGENASE/REDUCTASE FAMILY (AFU_ORTHOLOGUE AFUA_5G02870)"/>
    <property type="match status" value="1"/>
</dbReference>
<dbReference type="PRINTS" id="PR00080">
    <property type="entry name" value="SDRFAMILY"/>
</dbReference>
<dbReference type="FunFam" id="3.40.50.720:FF:000084">
    <property type="entry name" value="Short-chain dehydrogenase reductase"/>
    <property type="match status" value="1"/>
</dbReference>
<dbReference type="PROSITE" id="PS00061">
    <property type="entry name" value="ADH_SHORT"/>
    <property type="match status" value="1"/>
</dbReference>
<dbReference type="InterPro" id="IPR036291">
    <property type="entry name" value="NAD(P)-bd_dom_sf"/>
</dbReference>
<protein>
    <submittedName>
        <fullName evidence="3">Glucose 1-dehydrogenase</fullName>
        <ecNumber evidence="3">1.1.1.47</ecNumber>
    </submittedName>
</protein>
<sequence length="262" mass="26941">MRGLRDLRVLVTGAGQGIGRAVAERFAAEGARVALNDLRADDAFRARVAAMAPAAAGAHIVVPGDVAREEDAVRIVAEAIAGLGGLDVLVNNAGIQIETPSHEVSLETFERVIGVNMRGTFLCSRAALAYWVARGEKGSIINTSSVHETMPKPGYLSYSASKGAIGNMTRTLALEYAGRGIRVNAVAPGGTDTPLNPGLADPQVRARANALIPIGHVASPEEIAGAFAFLASADAAYVTGHTLVVDGGLGLQLPFGGAGERP</sequence>
<comment type="caution">
    <text evidence="3">The sequence shown here is derived from an EMBL/GenBank/DDBJ whole genome shotgun (WGS) entry which is preliminary data.</text>
</comment>
<name>A0A840ALK7_9HYPH</name>
<gene>
    <name evidence="3" type="ORF">GGR25_001182</name>
</gene>
<dbReference type="SUPFAM" id="SSF51735">
    <property type="entry name" value="NAD(P)-binding Rossmann-fold domains"/>
    <property type="match status" value="1"/>
</dbReference>
<reference evidence="3 4" key="1">
    <citation type="submission" date="2020-08" db="EMBL/GenBank/DDBJ databases">
        <title>Genomic Encyclopedia of Type Strains, Phase IV (KMG-IV): sequencing the most valuable type-strain genomes for metagenomic binning, comparative biology and taxonomic classification.</title>
        <authorList>
            <person name="Goeker M."/>
        </authorList>
    </citation>
    <scope>NUCLEOTIDE SEQUENCE [LARGE SCALE GENOMIC DNA]</scope>
    <source>
        <strain evidence="3 4">DSM 25966</strain>
    </source>
</reference>
<proteinExistence type="inferred from homology"/>
<organism evidence="3 4">
    <name type="scientific">Kaistia hirudinis</name>
    <dbReference type="NCBI Taxonomy" id="1293440"/>
    <lineage>
        <taxon>Bacteria</taxon>
        <taxon>Pseudomonadati</taxon>
        <taxon>Pseudomonadota</taxon>
        <taxon>Alphaproteobacteria</taxon>
        <taxon>Hyphomicrobiales</taxon>
        <taxon>Kaistiaceae</taxon>
        <taxon>Kaistia</taxon>
    </lineage>
</organism>
<evidence type="ECO:0000256" key="1">
    <source>
        <dbReference type="ARBA" id="ARBA00006484"/>
    </source>
</evidence>